<protein>
    <submittedName>
        <fullName evidence="2">Uncharacterized protein</fullName>
    </submittedName>
</protein>
<dbReference type="EMBL" id="OY731403">
    <property type="protein sequence ID" value="CAJ1965004.1"/>
    <property type="molecule type" value="Genomic_DNA"/>
</dbReference>
<proteinExistence type="predicted"/>
<keyword evidence="3" id="KW-1185">Reference proteome</keyword>
<evidence type="ECO:0000313" key="3">
    <source>
        <dbReference type="Proteomes" id="UP001189624"/>
    </source>
</evidence>
<dbReference type="Proteomes" id="UP001189624">
    <property type="component" value="Chromosome 6"/>
</dbReference>
<name>A0AA86VQ59_9FABA</name>
<gene>
    <name evidence="2" type="ORF">AYBTSS11_LOCUS20614</name>
</gene>
<dbReference type="Gramene" id="rna-AYBTSS11_LOCUS20614">
    <property type="protein sequence ID" value="CAJ1965004.1"/>
    <property type="gene ID" value="gene-AYBTSS11_LOCUS20614"/>
</dbReference>
<reference evidence="2" key="1">
    <citation type="submission" date="2023-10" db="EMBL/GenBank/DDBJ databases">
        <authorList>
            <person name="Domelevo Entfellner J.-B."/>
        </authorList>
    </citation>
    <scope>NUCLEOTIDE SEQUENCE</scope>
</reference>
<evidence type="ECO:0000313" key="2">
    <source>
        <dbReference type="EMBL" id="CAJ1965004.1"/>
    </source>
</evidence>
<evidence type="ECO:0000256" key="1">
    <source>
        <dbReference type="SAM" id="MobiDB-lite"/>
    </source>
</evidence>
<dbReference type="AlphaFoldDB" id="A0AA86VQ59"/>
<accession>A0AA86VQ59</accession>
<sequence>PPSGRAGRRSGFASGGRRRSGMARPPSGFCCTLGTAFGASGRRSGFWVHRDGVRMARTPFPNFG</sequence>
<organism evidence="2 3">
    <name type="scientific">Sphenostylis stenocarpa</name>
    <dbReference type="NCBI Taxonomy" id="92480"/>
    <lineage>
        <taxon>Eukaryota</taxon>
        <taxon>Viridiplantae</taxon>
        <taxon>Streptophyta</taxon>
        <taxon>Embryophyta</taxon>
        <taxon>Tracheophyta</taxon>
        <taxon>Spermatophyta</taxon>
        <taxon>Magnoliopsida</taxon>
        <taxon>eudicotyledons</taxon>
        <taxon>Gunneridae</taxon>
        <taxon>Pentapetalae</taxon>
        <taxon>rosids</taxon>
        <taxon>fabids</taxon>
        <taxon>Fabales</taxon>
        <taxon>Fabaceae</taxon>
        <taxon>Papilionoideae</taxon>
        <taxon>50 kb inversion clade</taxon>
        <taxon>NPAAA clade</taxon>
        <taxon>indigoferoid/millettioid clade</taxon>
        <taxon>Phaseoleae</taxon>
        <taxon>Sphenostylis</taxon>
    </lineage>
</organism>
<feature type="non-terminal residue" evidence="2">
    <location>
        <position position="1"/>
    </location>
</feature>
<feature type="region of interest" description="Disordered" evidence="1">
    <location>
        <begin position="1"/>
        <end position="25"/>
    </location>
</feature>